<feature type="signal peptide" evidence="1">
    <location>
        <begin position="1"/>
        <end position="16"/>
    </location>
</feature>
<organism evidence="2 3">
    <name type="scientific">Ramularia collo-cygni</name>
    <dbReference type="NCBI Taxonomy" id="112498"/>
    <lineage>
        <taxon>Eukaryota</taxon>
        <taxon>Fungi</taxon>
        <taxon>Dikarya</taxon>
        <taxon>Ascomycota</taxon>
        <taxon>Pezizomycotina</taxon>
        <taxon>Dothideomycetes</taxon>
        <taxon>Dothideomycetidae</taxon>
        <taxon>Mycosphaerellales</taxon>
        <taxon>Mycosphaerellaceae</taxon>
        <taxon>Ramularia</taxon>
    </lineage>
</organism>
<proteinExistence type="predicted"/>
<dbReference type="GeneID" id="35596114"/>
<dbReference type="Proteomes" id="UP000225277">
    <property type="component" value="Unassembled WGS sequence"/>
</dbReference>
<name>A0A2D3UXG8_9PEZI</name>
<dbReference type="EMBL" id="FJUY01000001">
    <property type="protein sequence ID" value="CZT14814.1"/>
    <property type="molecule type" value="Genomic_DNA"/>
</dbReference>
<gene>
    <name evidence="2" type="ORF">RCC_00763</name>
</gene>
<protein>
    <submittedName>
        <fullName evidence="2">Uncharacterized protein</fullName>
    </submittedName>
</protein>
<sequence>MQYIAMTLLALHSALAAPVAIKAPAFAAPNSDSATCVGYTNTESLTHDYSKAYFQVNVGRPFLGGGRCDELKAKIETKFNIAGKLSCKGGDNDKNTVLKFKSDLNKENLKMVNAGLSAAYPEIRFTCPTDVRS</sequence>
<dbReference type="AlphaFoldDB" id="A0A2D3UXG8"/>
<feature type="chain" id="PRO_5013676116" evidence="1">
    <location>
        <begin position="17"/>
        <end position="133"/>
    </location>
</feature>
<keyword evidence="3" id="KW-1185">Reference proteome</keyword>
<keyword evidence="1" id="KW-0732">Signal</keyword>
<dbReference type="RefSeq" id="XP_023621711.1">
    <property type="nucleotide sequence ID" value="XM_023765943.1"/>
</dbReference>
<evidence type="ECO:0000313" key="3">
    <source>
        <dbReference type="Proteomes" id="UP000225277"/>
    </source>
</evidence>
<reference evidence="2 3" key="1">
    <citation type="submission" date="2016-03" db="EMBL/GenBank/DDBJ databases">
        <authorList>
            <person name="Ploux O."/>
        </authorList>
    </citation>
    <scope>NUCLEOTIDE SEQUENCE [LARGE SCALE GENOMIC DNA]</scope>
    <source>
        <strain evidence="2 3">URUG2</strain>
    </source>
</reference>
<evidence type="ECO:0000256" key="1">
    <source>
        <dbReference type="SAM" id="SignalP"/>
    </source>
</evidence>
<accession>A0A2D3UXG8</accession>
<evidence type="ECO:0000313" key="2">
    <source>
        <dbReference type="EMBL" id="CZT14814.1"/>
    </source>
</evidence>
<dbReference type="OrthoDB" id="3627975at2759"/>